<dbReference type="eggNOG" id="COG0845">
    <property type="taxonomic scope" value="Bacteria"/>
</dbReference>
<gene>
    <name evidence="2" type="ordered locus">Desdi_2614</name>
</gene>
<evidence type="ECO:0000256" key="1">
    <source>
        <dbReference type="SAM" id="Phobius"/>
    </source>
</evidence>
<evidence type="ECO:0000313" key="3">
    <source>
        <dbReference type="Proteomes" id="UP000010797"/>
    </source>
</evidence>
<keyword evidence="1" id="KW-1133">Transmembrane helix</keyword>
<dbReference type="OrthoDB" id="8439633at2"/>
<dbReference type="Proteomes" id="UP000010797">
    <property type="component" value="Chromosome"/>
</dbReference>
<dbReference type="STRING" id="871963.Desdi_2614"/>
<organism evidence="2 3">
    <name type="scientific">Desulfitobacterium dichloroeliminans (strain LMG P-21439 / DCA1)</name>
    <dbReference type="NCBI Taxonomy" id="871963"/>
    <lineage>
        <taxon>Bacteria</taxon>
        <taxon>Bacillati</taxon>
        <taxon>Bacillota</taxon>
        <taxon>Clostridia</taxon>
        <taxon>Eubacteriales</taxon>
        <taxon>Desulfitobacteriaceae</taxon>
        <taxon>Desulfitobacterium</taxon>
    </lineage>
</organism>
<dbReference type="SUPFAM" id="SSF111369">
    <property type="entry name" value="HlyD-like secretion proteins"/>
    <property type="match status" value="1"/>
</dbReference>
<sequence>MKKGLFREVSLTRLSSPEQLDQRIQVTSPKAWLALVAIGLILISGVAWGLLGSIPTKVQGQGILLNNGGVFSLQHHVTGQISDIRVKVGQEVRQGDVIARIEQPELVAQINELLSRQDAVENNGQGEDPANAKIEEQIQQLRSELVYQTQVVSEIDGRILELNISKGSIIKPGDTLATLEQYGDTVKLEAVVYVPAEQGGLLRPGMECQISPTTVNKEEYGYLIGRVNAVAEYPATAQSMLQTLGNENLVDLLAGQGAPLLVKIDLIPDNATESGYRWSSPLGPPMSFQSGTIISSEIITLREKPIQKVIPF</sequence>
<dbReference type="InterPro" id="IPR050739">
    <property type="entry name" value="MFP"/>
</dbReference>
<dbReference type="InterPro" id="IPR022275">
    <property type="entry name" value="NHPM_bacteriocin_SS_HylD"/>
</dbReference>
<keyword evidence="1" id="KW-0812">Transmembrane</keyword>
<proteinExistence type="predicted"/>
<dbReference type="PANTHER" id="PTHR30386">
    <property type="entry name" value="MEMBRANE FUSION SUBUNIT OF EMRAB-TOLC MULTIDRUG EFFLUX PUMP"/>
    <property type="match status" value="1"/>
</dbReference>
<accession>L0FAK1</accession>
<dbReference type="Gene3D" id="2.40.50.100">
    <property type="match status" value="1"/>
</dbReference>
<dbReference type="AlphaFoldDB" id="L0FAK1"/>
<dbReference type="EMBL" id="CP003344">
    <property type="protein sequence ID" value="AGA70030.1"/>
    <property type="molecule type" value="Genomic_DNA"/>
</dbReference>
<keyword evidence="3" id="KW-1185">Reference proteome</keyword>
<dbReference type="NCBIfam" id="TIGR03794">
    <property type="entry name" value="NHLM_micro_HlyD"/>
    <property type="match status" value="1"/>
</dbReference>
<dbReference type="HOGENOM" id="CLU_028453_0_1_9"/>
<reference evidence="3" key="1">
    <citation type="submission" date="2012-02" db="EMBL/GenBank/DDBJ databases">
        <title>Complete sequence of Desulfitobacterium dichloroeliminans LMG P-21439.</title>
        <authorList>
            <person name="Lucas S."/>
            <person name="Han J."/>
            <person name="Lapidus A."/>
            <person name="Cheng J.-F."/>
            <person name="Goodwin L."/>
            <person name="Pitluck S."/>
            <person name="Peters L."/>
            <person name="Ovchinnikova G."/>
            <person name="Teshima H."/>
            <person name="Detter J.C."/>
            <person name="Han C."/>
            <person name="Tapia R."/>
            <person name="Land M."/>
            <person name="Hauser L."/>
            <person name="Kyrpides N."/>
            <person name="Ivanova N."/>
            <person name="Pagani I."/>
            <person name="Kruse T."/>
            <person name="de Vos W.M."/>
            <person name="Boon N."/>
            <person name="Smidt H."/>
            <person name="Woyke T."/>
        </authorList>
    </citation>
    <scope>NUCLEOTIDE SEQUENCE [LARGE SCALE GENOMIC DNA]</scope>
    <source>
        <strain evidence="3">LMG P-21439 / DCA1</strain>
    </source>
</reference>
<name>L0FAK1_DESDL</name>
<feature type="transmembrane region" description="Helical" evidence="1">
    <location>
        <begin position="31"/>
        <end position="51"/>
    </location>
</feature>
<keyword evidence="1" id="KW-0472">Membrane</keyword>
<dbReference type="RefSeq" id="WP_015263001.1">
    <property type="nucleotide sequence ID" value="NC_019903.1"/>
</dbReference>
<evidence type="ECO:0000313" key="2">
    <source>
        <dbReference type="EMBL" id="AGA70030.1"/>
    </source>
</evidence>
<protein>
    <submittedName>
        <fullName evidence="2">NHLM bacteriocin system secretion protein</fullName>
    </submittedName>
</protein>
<dbReference type="KEGG" id="ddl:Desdi_2614"/>